<evidence type="ECO:0000313" key="1">
    <source>
        <dbReference type="EMBL" id="BAL58253.1"/>
    </source>
</evidence>
<sequence>MRTRRPLSLLLLALLVEGIAACPVWAEKRAQPVRRLIFLRFDGLPPDLIQKYVRERNPQTGKSYLPWIRRVFYDEGVVFENFYTRGQSLSGPSWAMLATGHPQPLLSNVEWDRATGRLEDYLNNVLIQYELLRGRRLHARAVEVLDERGAPLVEDLYEPEEKRIGLELIRRGTSWTALARTLQARFPSRSVEELLARWLGGPDSHEAFDTANEEHLLANLRDPRFLYLSAYYSLFDHFVHTNNDEELILHLLQRVDRTVGRVYAAIREGPYPEETVLILVSDHGITTHPEIYSQGFNLVTYFTRAAWGGHHVLTKRANLHDFQFRSMNFLAQGFINPSRESLYLKGQAHYPTLFIDYDGNERAMLHFRNSDLNLLHLLAQQMKRRHPERVSRALRALFFEVLERNRARWERECAELREELWAVDQWIHRVQAALSAPSPLPDEVRKELRAHVRNMVEYRAEYAAYLQMLSNLLALREETFDPQAVRIEDLIRPRVFGPRNSVYQLQNYVVGLKDGTIHLHPNGRVDEEATFRRINYLRLLKEHRVLNNVQPQVSPYPVDFIALRIPYAEIRSALRGTPLDTGEDVVWLYGGEEHQALIVAKRSPEEATQRLLRYAPIARLTQAADGTITFEWRDPQPGFPLALWEDENLAIAGDRRAWLQEFHTEREWIEATHRTRYAIAVVGLYELLARSELAISGPMRYEAQVRAAENARLVGRAEDGGSPEASLLRRFFARRRRNVEPDLLLHANPYWNFNIRDFNPGGNHGSFYRTATHATWMMWGGRLTGLKRGYIVTRPYDSLSLVPTVLELIGATRDGRVSETARAKGFRPLVGEIAWEVFDERSLAR</sequence>
<proteinExistence type="predicted"/>
<dbReference type="InterPro" id="IPR017850">
    <property type="entry name" value="Alkaline_phosphatase_core_sf"/>
</dbReference>
<gene>
    <name evidence="1" type="ORF">HGMM_F55E10C15</name>
</gene>
<name>H5SQ17_9BACT</name>
<dbReference type="SUPFAM" id="SSF53649">
    <property type="entry name" value="Alkaline phosphatase-like"/>
    <property type="match status" value="2"/>
</dbReference>
<dbReference type="Gene3D" id="3.40.720.10">
    <property type="entry name" value="Alkaline Phosphatase, subunit A"/>
    <property type="match status" value="1"/>
</dbReference>
<accession>H5SQ17</accession>
<organism evidence="1">
    <name type="scientific">uncultured Acidobacteriota bacterium</name>
    <dbReference type="NCBI Taxonomy" id="171953"/>
    <lineage>
        <taxon>Bacteria</taxon>
        <taxon>Pseudomonadati</taxon>
        <taxon>Acidobacteriota</taxon>
        <taxon>environmental samples</taxon>
    </lineage>
</organism>
<dbReference type="AlphaFoldDB" id="H5SQ17"/>
<dbReference type="Pfam" id="PF01663">
    <property type="entry name" value="Phosphodiest"/>
    <property type="match status" value="1"/>
</dbReference>
<evidence type="ECO:0008006" key="2">
    <source>
        <dbReference type="Google" id="ProtNLM"/>
    </source>
</evidence>
<dbReference type="InterPro" id="IPR002591">
    <property type="entry name" value="Phosphodiest/P_Trfase"/>
</dbReference>
<reference evidence="1" key="1">
    <citation type="journal article" date="2005" name="Environ. Microbiol.">
        <title>Genetic and functional properties of uncultivated thermophilic crenarchaeotes from a subsurface gold mine as revealed by analysis of genome fragments.</title>
        <authorList>
            <person name="Nunoura T."/>
            <person name="Hirayama H."/>
            <person name="Takami H."/>
            <person name="Oida H."/>
            <person name="Nishi S."/>
            <person name="Shimamura S."/>
            <person name="Suzuki Y."/>
            <person name="Inagaki F."/>
            <person name="Takai K."/>
            <person name="Nealson K.H."/>
            <person name="Horikoshi K."/>
        </authorList>
    </citation>
    <scope>NUCLEOTIDE SEQUENCE</scope>
</reference>
<protein>
    <recommendedName>
        <fullName evidence="2">Type I phosphodiesterase/nucleotide pyrophosphatase</fullName>
    </recommendedName>
</protein>
<reference evidence="1" key="2">
    <citation type="journal article" date="2012" name="PLoS ONE">
        <title>A Deeply Branching Thermophilic Bacterium with an Ancient Acetyl-CoA Pathway Dominates a Subsurface Ecosystem.</title>
        <authorList>
            <person name="Takami H."/>
            <person name="Noguchi H."/>
            <person name="Takaki Y."/>
            <person name="Uchiyama I."/>
            <person name="Toyoda A."/>
            <person name="Nishi S."/>
            <person name="Chee G.-J."/>
            <person name="Arai W."/>
            <person name="Nunoura T."/>
            <person name="Itoh T."/>
            <person name="Hattori M."/>
            <person name="Takai K."/>
        </authorList>
    </citation>
    <scope>NUCLEOTIDE SEQUENCE</scope>
</reference>
<dbReference type="EMBL" id="AP011798">
    <property type="protein sequence ID" value="BAL58253.1"/>
    <property type="molecule type" value="Genomic_DNA"/>
</dbReference>